<dbReference type="Proteomes" id="UP001501414">
    <property type="component" value="Unassembled WGS sequence"/>
</dbReference>
<evidence type="ECO:0000256" key="1">
    <source>
        <dbReference type="ARBA" id="ARBA00009080"/>
    </source>
</evidence>
<evidence type="ECO:0000259" key="4">
    <source>
        <dbReference type="Pfam" id="PF21761"/>
    </source>
</evidence>
<comment type="caution">
    <text evidence="5">The sequence shown here is derived from an EMBL/GenBank/DDBJ whole genome shotgun (WGS) entry which is preliminary data.</text>
</comment>
<organism evidence="5 6">
    <name type="scientific">Pseudonocardia kongjuensis</name>
    <dbReference type="NCBI Taxonomy" id="102227"/>
    <lineage>
        <taxon>Bacteria</taxon>
        <taxon>Bacillati</taxon>
        <taxon>Actinomycetota</taxon>
        <taxon>Actinomycetes</taxon>
        <taxon>Pseudonocardiales</taxon>
        <taxon>Pseudonocardiaceae</taxon>
        <taxon>Pseudonocardia</taxon>
    </lineage>
</organism>
<evidence type="ECO:0000256" key="2">
    <source>
        <dbReference type="ARBA" id="ARBA00023002"/>
    </source>
</evidence>
<dbReference type="Pfam" id="PF03446">
    <property type="entry name" value="NAD_binding_2"/>
    <property type="match status" value="1"/>
</dbReference>
<feature type="domain" description="NADPH-dependent reductive aminase-like C-terminal" evidence="4">
    <location>
        <begin position="170"/>
        <end position="288"/>
    </location>
</feature>
<dbReference type="InterPro" id="IPR006115">
    <property type="entry name" value="6PGDH_NADP-bd"/>
</dbReference>
<feature type="domain" description="6-phosphogluconate dehydrogenase NADP-binding" evidence="3">
    <location>
        <begin position="13"/>
        <end position="160"/>
    </location>
</feature>
<proteinExistence type="inferred from homology"/>
<dbReference type="PANTHER" id="PTHR43580:SF2">
    <property type="entry name" value="CYTOKINE-LIKE NUCLEAR FACTOR N-PAC"/>
    <property type="match status" value="1"/>
</dbReference>
<sequence>MSDPDTHPGPHDVTVVGCGLMGAGLARQFAKDGYRVAAWNRTHARAEALAGAGVTPVRSIVDAVRASPLVVSCTSTYDTTRSALGPVDDWGVTTLVNLANGTPDEAEQFAGWAGARGARVLEGGIFCYPQDLGSAEASIFYSGPRAIWAEHEQTLTALAGSSRHVSEDIRTANVMFVGISAFFMPAMSAYVEAAAYLLDQGVSVEALREITVPPLQTIAYTTEETVAAITSGEFGSDQATVALYAETSRICLDAVRAAGHRAEHLAVTVANLQETEAAGFGELGYYSQARIARLADAPGGTPGSARR</sequence>
<dbReference type="InterPro" id="IPR036291">
    <property type="entry name" value="NAD(P)-bd_dom_sf"/>
</dbReference>
<name>A0ABP4INR1_9PSEU</name>
<dbReference type="PIRSF" id="PIRSF000103">
    <property type="entry name" value="HIBADH"/>
    <property type="match status" value="1"/>
</dbReference>
<evidence type="ECO:0000259" key="3">
    <source>
        <dbReference type="Pfam" id="PF03446"/>
    </source>
</evidence>
<protein>
    <submittedName>
        <fullName evidence="5">NAD(P)-dependent oxidoreductase</fullName>
    </submittedName>
</protein>
<dbReference type="PANTHER" id="PTHR43580">
    <property type="entry name" value="OXIDOREDUCTASE GLYR1-RELATED"/>
    <property type="match status" value="1"/>
</dbReference>
<reference evidence="6" key="1">
    <citation type="journal article" date="2019" name="Int. J. Syst. Evol. Microbiol.">
        <title>The Global Catalogue of Microorganisms (GCM) 10K type strain sequencing project: providing services to taxonomists for standard genome sequencing and annotation.</title>
        <authorList>
            <consortium name="The Broad Institute Genomics Platform"/>
            <consortium name="The Broad Institute Genome Sequencing Center for Infectious Disease"/>
            <person name="Wu L."/>
            <person name="Ma J."/>
        </authorList>
    </citation>
    <scope>NUCLEOTIDE SEQUENCE [LARGE SCALE GENOMIC DNA]</scope>
    <source>
        <strain evidence="6">JCM 11896</strain>
    </source>
</reference>
<dbReference type="InterPro" id="IPR015815">
    <property type="entry name" value="HIBADH-related"/>
</dbReference>
<dbReference type="Gene3D" id="1.10.1040.10">
    <property type="entry name" value="N-(1-d-carboxylethyl)-l-norvaline Dehydrogenase, domain 2"/>
    <property type="match status" value="1"/>
</dbReference>
<keyword evidence="2" id="KW-0560">Oxidoreductase</keyword>
<dbReference type="InterPro" id="IPR048666">
    <property type="entry name" value="RedAm-like_C"/>
</dbReference>
<dbReference type="SUPFAM" id="SSF51735">
    <property type="entry name" value="NAD(P)-binding Rossmann-fold domains"/>
    <property type="match status" value="1"/>
</dbReference>
<evidence type="ECO:0000313" key="6">
    <source>
        <dbReference type="Proteomes" id="UP001501414"/>
    </source>
</evidence>
<dbReference type="RefSeq" id="WP_344025547.1">
    <property type="nucleotide sequence ID" value="NZ_BAAAJK010000027.1"/>
</dbReference>
<dbReference type="Gene3D" id="3.40.50.720">
    <property type="entry name" value="NAD(P)-binding Rossmann-like Domain"/>
    <property type="match status" value="1"/>
</dbReference>
<gene>
    <name evidence="5" type="ORF">GCM10009613_44220</name>
</gene>
<accession>A0ABP4INR1</accession>
<keyword evidence="6" id="KW-1185">Reference proteome</keyword>
<comment type="similarity">
    <text evidence="1">Belongs to the HIBADH-related family.</text>
</comment>
<evidence type="ECO:0000313" key="5">
    <source>
        <dbReference type="EMBL" id="GAA1395074.1"/>
    </source>
</evidence>
<dbReference type="EMBL" id="BAAAJK010000027">
    <property type="protein sequence ID" value="GAA1395074.1"/>
    <property type="molecule type" value="Genomic_DNA"/>
</dbReference>
<dbReference type="InterPro" id="IPR051265">
    <property type="entry name" value="HIBADH-related_NP60_sf"/>
</dbReference>
<dbReference type="InterPro" id="IPR013328">
    <property type="entry name" value="6PGD_dom2"/>
</dbReference>
<dbReference type="Pfam" id="PF21761">
    <property type="entry name" value="RedAm-like_C"/>
    <property type="match status" value="1"/>
</dbReference>